<reference evidence="2" key="1">
    <citation type="submission" date="2020-06" db="EMBL/GenBank/DDBJ databases">
        <title>Draft genome of Bugula neritina, a colonial animal packing powerful symbionts and potential medicines.</title>
        <authorList>
            <person name="Rayko M."/>
        </authorList>
    </citation>
    <scope>NUCLEOTIDE SEQUENCE [LARGE SCALE GENOMIC DNA]</scope>
    <source>
        <strain evidence="2">Kwan_BN1</strain>
    </source>
</reference>
<keyword evidence="3" id="KW-1185">Reference proteome</keyword>
<sequence length="433" mass="46501">MFPYRKRRQTETICTNEDVCSDIVYTSTTTPKHLICEDSLVASLCSCYCSKVVDLGLSEDCLDTGTRERCKTIILNEGIDECNVEPVQSYCCLSCALESIRNTNDTLTSSTSAASTVTTDSTLPATTPVTSTPSGTSETTSVSTSTTAAPTTTSPVTSTDPAPTCGQSDNANSATCSLEAGKSPSGCYALSTIQECCATCTELYYDRKANGYNVEMCPFGNRVDTCADANCDDEQVTRDCCDKCYPKQDITPTPVVDNLYVEYAVILVVMETQCSQDFNDSTSNVYSSLAKEITASLQSVFSVLPGTQTYAVESIRKRQHELYTASCDGDIATNCDTISVPGSGRCYPSDALSNCCESCSNMADTLYSERKYIPIGCEYGDKDSACSPDTDCSIAEAKSLCCYTCAEEPENYMVPSTTSSLSLLHPIHTSDHG</sequence>
<evidence type="ECO:0000313" key="3">
    <source>
        <dbReference type="Proteomes" id="UP000593567"/>
    </source>
</evidence>
<organism evidence="2 3">
    <name type="scientific">Bugula neritina</name>
    <name type="common">Brown bryozoan</name>
    <name type="synonym">Sertularia neritina</name>
    <dbReference type="NCBI Taxonomy" id="10212"/>
    <lineage>
        <taxon>Eukaryota</taxon>
        <taxon>Metazoa</taxon>
        <taxon>Spiralia</taxon>
        <taxon>Lophotrochozoa</taxon>
        <taxon>Bryozoa</taxon>
        <taxon>Gymnolaemata</taxon>
        <taxon>Cheilostomatida</taxon>
        <taxon>Flustrina</taxon>
        <taxon>Buguloidea</taxon>
        <taxon>Bugulidae</taxon>
        <taxon>Bugula</taxon>
    </lineage>
</organism>
<name>A0A7J7KEH7_BUGNE</name>
<proteinExistence type="predicted"/>
<dbReference type="AlphaFoldDB" id="A0A7J7KEH7"/>
<feature type="region of interest" description="Disordered" evidence="1">
    <location>
        <begin position="107"/>
        <end position="166"/>
    </location>
</feature>
<dbReference type="EMBL" id="VXIV02000693">
    <property type="protein sequence ID" value="KAF6036635.1"/>
    <property type="molecule type" value="Genomic_DNA"/>
</dbReference>
<evidence type="ECO:0000256" key="1">
    <source>
        <dbReference type="SAM" id="MobiDB-lite"/>
    </source>
</evidence>
<protein>
    <submittedName>
        <fullName evidence="2">Uncharacterized protein</fullName>
    </submittedName>
</protein>
<gene>
    <name evidence="2" type="ORF">EB796_005057</name>
</gene>
<dbReference type="Proteomes" id="UP000593567">
    <property type="component" value="Unassembled WGS sequence"/>
</dbReference>
<accession>A0A7J7KEH7</accession>
<comment type="caution">
    <text evidence="2">The sequence shown here is derived from an EMBL/GenBank/DDBJ whole genome shotgun (WGS) entry which is preliminary data.</text>
</comment>
<feature type="compositionally biased region" description="Low complexity" evidence="1">
    <location>
        <begin position="107"/>
        <end position="164"/>
    </location>
</feature>
<evidence type="ECO:0000313" key="2">
    <source>
        <dbReference type="EMBL" id="KAF6036635.1"/>
    </source>
</evidence>